<evidence type="ECO:0000313" key="1">
    <source>
        <dbReference type="EMBL" id="MBB4676373.1"/>
    </source>
</evidence>
<evidence type="ECO:0000313" key="2">
    <source>
        <dbReference type="Proteomes" id="UP000533598"/>
    </source>
</evidence>
<comment type="caution">
    <text evidence="1">The sequence shown here is derived from an EMBL/GenBank/DDBJ whole genome shotgun (WGS) entry which is preliminary data.</text>
</comment>
<protein>
    <submittedName>
        <fullName evidence="1">(P)ppGpp synthase/HD superfamily hydrolase</fullName>
    </submittedName>
</protein>
<dbReference type="EMBL" id="JACHMH010000001">
    <property type="protein sequence ID" value="MBB4676373.1"/>
    <property type="molecule type" value="Genomic_DNA"/>
</dbReference>
<dbReference type="AlphaFoldDB" id="A0A7W7FTF8"/>
<dbReference type="RefSeq" id="WP_185002205.1">
    <property type="nucleotide sequence ID" value="NZ_BAAAUI010000056.1"/>
</dbReference>
<accession>A0A7W7FTF8</accession>
<reference evidence="1 2" key="1">
    <citation type="submission" date="2020-08" db="EMBL/GenBank/DDBJ databases">
        <title>Sequencing the genomes of 1000 actinobacteria strains.</title>
        <authorList>
            <person name="Klenk H.-P."/>
        </authorList>
    </citation>
    <scope>NUCLEOTIDE SEQUENCE [LARGE SCALE GENOMIC DNA]</scope>
    <source>
        <strain evidence="1 2">DSM 44230</strain>
    </source>
</reference>
<name>A0A7W7FTF8_9PSEU</name>
<keyword evidence="1" id="KW-0378">Hydrolase</keyword>
<sequence length="156" mass="17050">MPSSSDSFSLARAVEIATRAHEGQMDKAGLPYIRHPLRVMDSVTGEWPKMAAVLHDVIEDTEVTADDLRAAGCPERVVTAVLALSKRPGEPMEGYLRRAAADEIAIVVKHADIADNSGPDRMGRLDPATQDRLRAKYAKALSLLAEYRADQEKPKT</sequence>
<gene>
    <name evidence="1" type="ORF">HNR67_002491</name>
</gene>
<organism evidence="1 2">
    <name type="scientific">Crossiella cryophila</name>
    <dbReference type="NCBI Taxonomy" id="43355"/>
    <lineage>
        <taxon>Bacteria</taxon>
        <taxon>Bacillati</taxon>
        <taxon>Actinomycetota</taxon>
        <taxon>Actinomycetes</taxon>
        <taxon>Pseudonocardiales</taxon>
        <taxon>Pseudonocardiaceae</taxon>
        <taxon>Crossiella</taxon>
    </lineage>
</organism>
<keyword evidence="2" id="KW-1185">Reference proteome</keyword>
<dbReference type="SUPFAM" id="SSF109604">
    <property type="entry name" value="HD-domain/PDEase-like"/>
    <property type="match status" value="1"/>
</dbReference>
<dbReference type="Gene3D" id="1.10.3210.10">
    <property type="entry name" value="Hypothetical protein af1432"/>
    <property type="match status" value="1"/>
</dbReference>
<dbReference type="GO" id="GO:0016787">
    <property type="term" value="F:hydrolase activity"/>
    <property type="evidence" value="ECO:0007669"/>
    <property type="project" value="UniProtKB-KW"/>
</dbReference>
<proteinExistence type="predicted"/>
<dbReference type="Proteomes" id="UP000533598">
    <property type="component" value="Unassembled WGS sequence"/>
</dbReference>